<dbReference type="RefSeq" id="XP_071933032.1">
    <property type="nucleotide sequence ID" value="XM_072076931.1"/>
</dbReference>
<dbReference type="RefSeq" id="XP_071933682.1">
    <property type="nucleotide sequence ID" value="XM_072077581.1"/>
</dbReference>
<dbReference type="PANTHER" id="PTHR10492">
    <property type="match status" value="1"/>
</dbReference>
<evidence type="ECO:0000313" key="2">
    <source>
        <dbReference type="Proteomes" id="UP001652660"/>
    </source>
</evidence>
<dbReference type="Proteomes" id="UP001652660">
    <property type="component" value="Chromosome 2c"/>
</dbReference>
<evidence type="ECO:0000313" key="3">
    <source>
        <dbReference type="RefSeq" id="XP_071933032.1"/>
    </source>
</evidence>
<evidence type="ECO:0000259" key="1">
    <source>
        <dbReference type="Pfam" id="PF14214"/>
    </source>
</evidence>
<protein>
    <recommendedName>
        <fullName evidence="1">Helitron helicase-like domain-containing protein</fullName>
    </recommendedName>
</protein>
<sequence length="207" mass="24404">MTRRYMDAMMLVQRYGKPDIFLTMTCNPAWPEIKKHLYDHDEAHNRLDVTARVFRAKLEMLRNDIIKKSLFGKVAAYTYVIEFQKRELPDPASFPYLHSVIVAHMLHGPCGTANKNSPSMKQNGKCRFGYPKEFTEFTRHNKNSYPLYMCRHDGNTVTAHHFQYDNRWVVPYNPYLLAKYDCHINVEVCSTIEAVKYIYKGYSKILY</sequence>
<accession>A0ABM4WPG5</accession>
<dbReference type="Proteomes" id="UP001652660">
    <property type="component" value="Chromosome 2e"/>
</dbReference>
<dbReference type="Pfam" id="PF14214">
    <property type="entry name" value="Helitron_like_N"/>
    <property type="match status" value="1"/>
</dbReference>
<name>A0ABM4WPG5_COFAR</name>
<reference evidence="3 4" key="1">
    <citation type="submission" date="2025-05" db="UniProtKB">
        <authorList>
            <consortium name="RefSeq"/>
        </authorList>
    </citation>
    <scope>IDENTIFICATION</scope>
    <source>
        <tissue evidence="3 4">Leaves</tissue>
    </source>
</reference>
<proteinExistence type="predicted"/>
<dbReference type="GeneID" id="140036243"/>
<organism evidence="2 4">
    <name type="scientific">Coffea arabica</name>
    <name type="common">Arabian coffee</name>
    <dbReference type="NCBI Taxonomy" id="13443"/>
    <lineage>
        <taxon>Eukaryota</taxon>
        <taxon>Viridiplantae</taxon>
        <taxon>Streptophyta</taxon>
        <taxon>Embryophyta</taxon>
        <taxon>Tracheophyta</taxon>
        <taxon>Spermatophyta</taxon>
        <taxon>Magnoliopsida</taxon>
        <taxon>eudicotyledons</taxon>
        <taxon>Gunneridae</taxon>
        <taxon>Pentapetalae</taxon>
        <taxon>asterids</taxon>
        <taxon>lamiids</taxon>
        <taxon>Gentianales</taxon>
        <taxon>Rubiaceae</taxon>
        <taxon>Ixoroideae</taxon>
        <taxon>Gardenieae complex</taxon>
        <taxon>Bertiereae - Coffeeae clade</taxon>
        <taxon>Coffeeae</taxon>
        <taxon>Coffea</taxon>
    </lineage>
</organism>
<feature type="domain" description="Helitron helicase-like" evidence="1">
    <location>
        <begin position="1"/>
        <end position="89"/>
    </location>
</feature>
<keyword evidence="2" id="KW-1185">Reference proteome</keyword>
<gene>
    <name evidence="4" type="primary">LOC140036243</name>
    <name evidence="3" type="synonym">LOC140035626</name>
</gene>
<dbReference type="InterPro" id="IPR025476">
    <property type="entry name" value="Helitron_helicase-like"/>
</dbReference>
<evidence type="ECO:0000313" key="4">
    <source>
        <dbReference type="RefSeq" id="XP_071933682.1"/>
    </source>
</evidence>
<dbReference type="PANTHER" id="PTHR10492:SF57">
    <property type="entry name" value="ATP-DEPENDENT DNA HELICASE"/>
    <property type="match status" value="1"/>
</dbReference>